<reference evidence="2" key="1">
    <citation type="submission" date="2021-02" db="EMBL/GenBank/DDBJ databases">
        <authorList>
            <person name="Nowell W R."/>
        </authorList>
    </citation>
    <scope>NUCLEOTIDE SEQUENCE</scope>
</reference>
<feature type="region of interest" description="Disordered" evidence="1">
    <location>
        <begin position="57"/>
        <end position="89"/>
    </location>
</feature>
<dbReference type="Proteomes" id="UP000663881">
    <property type="component" value="Unassembled WGS sequence"/>
</dbReference>
<sequence>FATVISLPEFVKKCQQLIFFWRPQRAVHPQAFTVNRQNNNQTALVPLKIMAAKPPTAAKPAGMIQPTTEPTGIIQPTTEPTGIIQPTTEPTGIIQPTTEPAEITPAAITPVTKILSTVVSVTTTLMSKPQIEMTPIDI</sequence>
<feature type="non-terminal residue" evidence="2">
    <location>
        <position position="1"/>
    </location>
</feature>
<evidence type="ECO:0000313" key="3">
    <source>
        <dbReference type="Proteomes" id="UP000663881"/>
    </source>
</evidence>
<comment type="caution">
    <text evidence="2">The sequence shown here is derived from an EMBL/GenBank/DDBJ whole genome shotgun (WGS) entry which is preliminary data.</text>
</comment>
<protein>
    <submittedName>
        <fullName evidence="2">Uncharacterized protein</fullName>
    </submittedName>
</protein>
<accession>A0A819IAE9</accession>
<organism evidence="2 3">
    <name type="scientific">Adineta steineri</name>
    <dbReference type="NCBI Taxonomy" id="433720"/>
    <lineage>
        <taxon>Eukaryota</taxon>
        <taxon>Metazoa</taxon>
        <taxon>Spiralia</taxon>
        <taxon>Gnathifera</taxon>
        <taxon>Rotifera</taxon>
        <taxon>Eurotatoria</taxon>
        <taxon>Bdelloidea</taxon>
        <taxon>Adinetida</taxon>
        <taxon>Adinetidae</taxon>
        <taxon>Adineta</taxon>
    </lineage>
</organism>
<proteinExistence type="predicted"/>
<dbReference type="AlphaFoldDB" id="A0A819IAE9"/>
<gene>
    <name evidence="2" type="ORF">OKA104_LOCUS24976</name>
</gene>
<feature type="compositionally biased region" description="Polar residues" evidence="1">
    <location>
        <begin position="65"/>
        <end position="89"/>
    </location>
</feature>
<evidence type="ECO:0000313" key="2">
    <source>
        <dbReference type="EMBL" id="CAF3915737.1"/>
    </source>
</evidence>
<dbReference type="EMBL" id="CAJOAY010002052">
    <property type="protein sequence ID" value="CAF3915737.1"/>
    <property type="molecule type" value="Genomic_DNA"/>
</dbReference>
<name>A0A819IAE9_9BILA</name>
<evidence type="ECO:0000256" key="1">
    <source>
        <dbReference type="SAM" id="MobiDB-lite"/>
    </source>
</evidence>